<protein>
    <submittedName>
        <fullName evidence="2">Uncharacterized protein</fullName>
    </submittedName>
</protein>
<dbReference type="EMBL" id="VFQX01000041">
    <property type="protein sequence ID" value="KAF0976154.1"/>
    <property type="molecule type" value="Genomic_DNA"/>
</dbReference>
<proteinExistence type="predicted"/>
<name>A0A6A5BPW2_NAEFO</name>
<dbReference type="InterPro" id="IPR029044">
    <property type="entry name" value="Nucleotide-diphossugar_trans"/>
</dbReference>
<dbReference type="Gene3D" id="3.90.550.10">
    <property type="entry name" value="Spore Coat Polysaccharide Biosynthesis Protein SpsA, Chain A"/>
    <property type="match status" value="1"/>
</dbReference>
<evidence type="ECO:0000313" key="2">
    <source>
        <dbReference type="EMBL" id="KAF0976154.1"/>
    </source>
</evidence>
<keyword evidence="1" id="KW-0472">Membrane</keyword>
<evidence type="ECO:0000256" key="1">
    <source>
        <dbReference type="SAM" id="Phobius"/>
    </source>
</evidence>
<dbReference type="OMA" id="HGPIVDC"/>
<accession>A0A6A5BPW2</accession>
<dbReference type="OrthoDB" id="10388205at2759"/>
<sequence length="457" mass="52986">MKGQLKTLIALIVFTGLGWTIIQMITSYYRKQGATEYLKSESISTMRENEVAKSTTTSTTTTTTNLLKSITTSDVELVEIFSVEKGISRNKAFQMQGNQCTATRNAAKAASSLEALSTFQKESWPNFSPSEKEIQNETDFREWISKNIDLWKGIVNMNHGEELDMKKLELNSLGMTLNANLKPDQDHIPIWLRVYRRVDPLKQVLDAVCQVDDINKTILFVTVDGDKFENIIDLLLGVQCVKIKIYFHPYFYNRKSLQLTHISSKALVLNIHYSYGMFMLISLFKYPYVITLEDDLQPSPDFYLFHKILYRDVYVNNIFRNKEKIFSIGAYTHGPIVDCKFITNRLLNEGSLCSLRHLNQLVTEFYFPGWGSGIENSIFWEYWSVWKNHPHVIYDGLLAMLRRDRFTLIPCSPRIRLLSNMGTNGPANHRWDFYLSYFGRWTSNEHQPYEIINSIIS</sequence>
<dbReference type="VEuPathDB" id="AmoebaDB:NfTy_085590"/>
<dbReference type="SUPFAM" id="SSF53448">
    <property type="entry name" value="Nucleotide-diphospho-sugar transferases"/>
    <property type="match status" value="1"/>
</dbReference>
<gene>
    <name evidence="2" type="ORF">FDP41_004829</name>
</gene>
<dbReference type="AlphaFoldDB" id="A0A6A5BPW2"/>
<dbReference type="VEuPathDB" id="AmoebaDB:FDP41_004829"/>
<dbReference type="GeneID" id="68112047"/>
<dbReference type="Proteomes" id="UP000444721">
    <property type="component" value="Unassembled WGS sequence"/>
</dbReference>
<keyword evidence="1" id="KW-1133">Transmembrane helix</keyword>
<feature type="transmembrane region" description="Helical" evidence="1">
    <location>
        <begin position="7"/>
        <end position="29"/>
    </location>
</feature>
<keyword evidence="1" id="KW-0812">Transmembrane</keyword>
<organism evidence="2 3">
    <name type="scientific">Naegleria fowleri</name>
    <name type="common">Brain eating amoeba</name>
    <dbReference type="NCBI Taxonomy" id="5763"/>
    <lineage>
        <taxon>Eukaryota</taxon>
        <taxon>Discoba</taxon>
        <taxon>Heterolobosea</taxon>
        <taxon>Tetramitia</taxon>
        <taxon>Eutetramitia</taxon>
        <taxon>Vahlkampfiidae</taxon>
        <taxon>Naegleria</taxon>
    </lineage>
</organism>
<reference evidence="2 3" key="1">
    <citation type="journal article" date="2019" name="Sci. Rep.">
        <title>Nanopore sequencing improves the draft genome of the human pathogenic amoeba Naegleria fowleri.</title>
        <authorList>
            <person name="Liechti N."/>
            <person name="Schurch N."/>
            <person name="Bruggmann R."/>
            <person name="Wittwer M."/>
        </authorList>
    </citation>
    <scope>NUCLEOTIDE SEQUENCE [LARGE SCALE GENOMIC DNA]</scope>
    <source>
        <strain evidence="2 3">ATCC 30894</strain>
    </source>
</reference>
<keyword evidence="3" id="KW-1185">Reference proteome</keyword>
<dbReference type="RefSeq" id="XP_044560867.1">
    <property type="nucleotide sequence ID" value="XM_044708286.1"/>
</dbReference>
<dbReference type="VEuPathDB" id="AmoebaDB:NF0120980"/>
<evidence type="ECO:0000313" key="3">
    <source>
        <dbReference type="Proteomes" id="UP000444721"/>
    </source>
</evidence>
<comment type="caution">
    <text evidence="2">The sequence shown here is derived from an EMBL/GenBank/DDBJ whole genome shotgun (WGS) entry which is preliminary data.</text>
</comment>